<dbReference type="Proteomes" id="UP000184513">
    <property type="component" value="Unassembled WGS sequence"/>
</dbReference>
<name>A0A1M7JK96_9BACT</name>
<dbReference type="Pfam" id="PF01042">
    <property type="entry name" value="Ribonuc_L-PSP"/>
    <property type="match status" value="1"/>
</dbReference>
<reference evidence="1 2" key="1">
    <citation type="submission" date="2016-11" db="EMBL/GenBank/DDBJ databases">
        <authorList>
            <person name="Jaros S."/>
            <person name="Januszkiewicz K."/>
            <person name="Wedrychowicz H."/>
        </authorList>
    </citation>
    <scope>NUCLEOTIDE SEQUENCE [LARGE SCALE GENOMIC DNA]</scope>
    <source>
        <strain evidence="1 2">CGMCC 1.6102</strain>
    </source>
</reference>
<accession>A0A1M7JK96</accession>
<dbReference type="AlphaFoldDB" id="A0A1M7JK96"/>
<evidence type="ECO:0000313" key="2">
    <source>
        <dbReference type="Proteomes" id="UP000184513"/>
    </source>
</evidence>
<sequence length="143" mass="16019">MNQSLNRLNGNLLLMTLFMKKEVISGEGVPQSTLPFSPALKVNNLVFVSGQASVDESGKIVDDNFEGEVRRSFENARKILAAAGLDFSHVVQVRNYVARQEDLVEFNQIYEEYFQPPYPARTTLIGCLGTLLKFEVDLIAYAE</sequence>
<dbReference type="GO" id="GO:0005829">
    <property type="term" value="C:cytosol"/>
    <property type="evidence" value="ECO:0007669"/>
    <property type="project" value="TreeGrafter"/>
</dbReference>
<dbReference type="Gene3D" id="3.30.1330.40">
    <property type="entry name" value="RutC-like"/>
    <property type="match status" value="1"/>
</dbReference>
<keyword evidence="2" id="KW-1185">Reference proteome</keyword>
<dbReference type="PANTHER" id="PTHR11803">
    <property type="entry name" value="2-IMINOBUTANOATE/2-IMINOPROPANOATE DEAMINASE RIDA"/>
    <property type="match status" value="1"/>
</dbReference>
<dbReference type="CDD" id="cd00448">
    <property type="entry name" value="YjgF_YER057c_UK114_family"/>
    <property type="match status" value="1"/>
</dbReference>
<proteinExistence type="predicted"/>
<protein>
    <submittedName>
        <fullName evidence="1">2-iminobutanoate/2-iminopropanoate deaminase</fullName>
    </submittedName>
</protein>
<dbReference type="STRING" id="388280.SAMN04488057_10256"/>
<dbReference type="InterPro" id="IPR006175">
    <property type="entry name" value="YjgF/YER057c/UK114"/>
</dbReference>
<dbReference type="GO" id="GO:0019239">
    <property type="term" value="F:deaminase activity"/>
    <property type="evidence" value="ECO:0007669"/>
    <property type="project" value="TreeGrafter"/>
</dbReference>
<dbReference type="PANTHER" id="PTHR11803:SF44">
    <property type="entry name" value="RUTC FAMILY PROTEIN YJGH"/>
    <property type="match status" value="1"/>
</dbReference>
<organism evidence="1 2">
    <name type="scientific">Cyclobacterium lianum</name>
    <dbReference type="NCBI Taxonomy" id="388280"/>
    <lineage>
        <taxon>Bacteria</taxon>
        <taxon>Pseudomonadati</taxon>
        <taxon>Bacteroidota</taxon>
        <taxon>Cytophagia</taxon>
        <taxon>Cytophagales</taxon>
        <taxon>Cyclobacteriaceae</taxon>
        <taxon>Cyclobacterium</taxon>
    </lineage>
</organism>
<dbReference type="SUPFAM" id="SSF55298">
    <property type="entry name" value="YjgF-like"/>
    <property type="match status" value="1"/>
</dbReference>
<dbReference type="InterPro" id="IPR035959">
    <property type="entry name" value="RutC-like_sf"/>
</dbReference>
<dbReference type="EMBL" id="FRCY01000002">
    <property type="protein sequence ID" value="SHM53500.1"/>
    <property type="molecule type" value="Genomic_DNA"/>
</dbReference>
<evidence type="ECO:0000313" key="1">
    <source>
        <dbReference type="EMBL" id="SHM53500.1"/>
    </source>
</evidence>
<gene>
    <name evidence="1" type="ORF">SAMN04488057_10256</name>
</gene>